<keyword evidence="1" id="KW-0238">DNA-binding</keyword>
<evidence type="ECO:0000256" key="1">
    <source>
        <dbReference type="ARBA" id="ARBA00023125"/>
    </source>
</evidence>
<organism evidence="3 4">
    <name type="scientific">Thermoactinomyces intermedius</name>
    <dbReference type="NCBI Taxonomy" id="2024"/>
    <lineage>
        <taxon>Bacteria</taxon>
        <taxon>Bacillati</taxon>
        <taxon>Bacillota</taxon>
        <taxon>Bacilli</taxon>
        <taxon>Bacillales</taxon>
        <taxon>Thermoactinomycetaceae</taxon>
        <taxon>Thermoactinomyces</taxon>
    </lineage>
</organism>
<sequence length="196" mass="22128">MDAEKIGKLIARLRKEKNLTQKNIADALGVQSKTVSKWECGAGCPDLSLWPKLSAVLGADIAQMMEGEIVRNRPDAGNMDKVRFYVCPSCRNMLAGTGNASVFCCGRKLEKLQPAKTLHETEIKMEETDTDYFFTLDHPMTKEHYLSFAALVKSDKVYLNRLYPEQDPSFRFPAVKGAKLYVHCIQHGLMMYSGKW</sequence>
<dbReference type="Pfam" id="PF01381">
    <property type="entry name" value="HTH_3"/>
    <property type="match status" value="1"/>
</dbReference>
<dbReference type="InterPro" id="IPR010982">
    <property type="entry name" value="Lambda_DNA-bd_dom_sf"/>
</dbReference>
<feature type="domain" description="HTH cro/C1-type" evidence="2">
    <location>
        <begin position="10"/>
        <end position="64"/>
    </location>
</feature>
<dbReference type="SUPFAM" id="SSF49367">
    <property type="entry name" value="Superoxide reductase-like"/>
    <property type="match status" value="1"/>
</dbReference>
<dbReference type="InterPro" id="IPR001387">
    <property type="entry name" value="Cro/C1-type_HTH"/>
</dbReference>
<protein>
    <submittedName>
        <fullName evidence="3">Helix-turn-helix domain-containing protein</fullName>
    </submittedName>
</protein>
<dbReference type="EMBL" id="JAECVW010000001">
    <property type="protein sequence ID" value="MBH8593739.1"/>
    <property type="molecule type" value="Genomic_DNA"/>
</dbReference>
<dbReference type="InterPro" id="IPR036073">
    <property type="entry name" value="Desulfoferrodoxin_Fe-bd_dom_sf"/>
</dbReference>
<dbReference type="CDD" id="cd00093">
    <property type="entry name" value="HTH_XRE"/>
    <property type="match status" value="1"/>
</dbReference>
<dbReference type="GO" id="GO:0003677">
    <property type="term" value="F:DNA binding"/>
    <property type="evidence" value="ECO:0007669"/>
    <property type="project" value="UniProtKB-KW"/>
</dbReference>
<name>A0A8I1AAG0_THEIN</name>
<dbReference type="Proteomes" id="UP000633619">
    <property type="component" value="Unassembled WGS sequence"/>
</dbReference>
<dbReference type="SUPFAM" id="SSF47413">
    <property type="entry name" value="lambda repressor-like DNA-binding domains"/>
    <property type="match status" value="1"/>
</dbReference>
<dbReference type="Gene3D" id="1.10.260.40">
    <property type="entry name" value="lambda repressor-like DNA-binding domains"/>
    <property type="match status" value="1"/>
</dbReference>
<dbReference type="PANTHER" id="PTHR46558:SF11">
    <property type="entry name" value="HTH-TYPE TRANSCRIPTIONAL REGULATOR XRE"/>
    <property type="match status" value="1"/>
</dbReference>
<dbReference type="RefSeq" id="WP_181731174.1">
    <property type="nucleotide sequence ID" value="NZ_JACEIR010000001.1"/>
</dbReference>
<dbReference type="AlphaFoldDB" id="A0A8I1AAG0"/>
<dbReference type="GO" id="GO:0005506">
    <property type="term" value="F:iron ion binding"/>
    <property type="evidence" value="ECO:0007669"/>
    <property type="project" value="InterPro"/>
</dbReference>
<comment type="caution">
    <text evidence="3">The sequence shown here is derived from an EMBL/GenBank/DDBJ whole genome shotgun (WGS) entry which is preliminary data.</text>
</comment>
<dbReference type="Gene3D" id="2.60.40.730">
    <property type="entry name" value="SOR catalytic domain"/>
    <property type="match status" value="1"/>
</dbReference>
<dbReference type="PROSITE" id="PS50943">
    <property type="entry name" value="HTH_CROC1"/>
    <property type="match status" value="1"/>
</dbReference>
<gene>
    <name evidence="3" type="ORF">I8U20_00160</name>
</gene>
<dbReference type="PANTHER" id="PTHR46558">
    <property type="entry name" value="TRACRIPTIONAL REGULATORY PROTEIN-RELATED-RELATED"/>
    <property type="match status" value="1"/>
</dbReference>
<evidence type="ECO:0000259" key="2">
    <source>
        <dbReference type="PROSITE" id="PS50943"/>
    </source>
</evidence>
<reference evidence="3 4" key="1">
    <citation type="submission" date="2020-12" db="EMBL/GenBank/DDBJ databases">
        <title>WGS of Thermoactinomyces spp.</title>
        <authorList>
            <person name="Cheng K."/>
        </authorList>
    </citation>
    <scope>NUCLEOTIDE SEQUENCE [LARGE SCALE GENOMIC DNA]</scope>
    <source>
        <strain evidence="4">CICC 10671\DSM 43846</strain>
    </source>
</reference>
<dbReference type="SMART" id="SM00530">
    <property type="entry name" value="HTH_XRE"/>
    <property type="match status" value="1"/>
</dbReference>
<evidence type="ECO:0000313" key="4">
    <source>
        <dbReference type="Proteomes" id="UP000633619"/>
    </source>
</evidence>
<accession>A0A8I1AAG0</accession>
<evidence type="ECO:0000313" key="3">
    <source>
        <dbReference type="EMBL" id="MBH8593739.1"/>
    </source>
</evidence>
<dbReference type="GO" id="GO:0016491">
    <property type="term" value="F:oxidoreductase activity"/>
    <property type="evidence" value="ECO:0007669"/>
    <property type="project" value="InterPro"/>
</dbReference>
<proteinExistence type="predicted"/>
<keyword evidence="4" id="KW-1185">Reference proteome</keyword>